<evidence type="ECO:0000256" key="3">
    <source>
        <dbReference type="ARBA" id="ARBA00023274"/>
    </source>
</evidence>
<proteinExistence type="inferred from homology"/>
<evidence type="ECO:0000313" key="5">
    <source>
        <dbReference type="Ensembl" id="ENSUMAP00000027061"/>
    </source>
</evidence>
<dbReference type="PANTHER" id="PTHR12538">
    <property type="entry name" value="40S RIBOSOMAL PROTEIN S26"/>
    <property type="match status" value="1"/>
</dbReference>
<evidence type="ECO:0000256" key="2">
    <source>
        <dbReference type="ARBA" id="ARBA00022980"/>
    </source>
</evidence>
<dbReference type="PANTHER" id="PTHR12538:SF7">
    <property type="entry name" value="SMALL RIBOSOMAL SUBUNIT PROTEIN ES26-RELATED"/>
    <property type="match status" value="1"/>
</dbReference>
<dbReference type="GO" id="GO:0006412">
    <property type="term" value="P:translation"/>
    <property type="evidence" value="ECO:0007669"/>
    <property type="project" value="InterPro"/>
</dbReference>
<dbReference type="Pfam" id="PF01283">
    <property type="entry name" value="Ribosomal_S26e"/>
    <property type="match status" value="1"/>
</dbReference>
<dbReference type="Ensembl" id="ENSUMAT00000032004.1">
    <property type="protein sequence ID" value="ENSUMAP00000027061.1"/>
    <property type="gene ID" value="ENSUMAG00000019669.1"/>
</dbReference>
<dbReference type="AlphaFoldDB" id="A0A452V0U4"/>
<dbReference type="GO" id="GO:0003735">
    <property type="term" value="F:structural constituent of ribosome"/>
    <property type="evidence" value="ECO:0007669"/>
    <property type="project" value="InterPro"/>
</dbReference>
<dbReference type="OMA" id="FNICELS"/>
<dbReference type="GO" id="GO:0003729">
    <property type="term" value="F:mRNA binding"/>
    <property type="evidence" value="ECO:0007669"/>
    <property type="project" value="TreeGrafter"/>
</dbReference>
<dbReference type="GeneTree" id="ENSGT00390000002517"/>
<sequence>MDLQTTKERNKGCAKKGCSHMQSIRCTNCACCVPKNKAIKKFVIRNTVKATTIRDISEASVFNAYVLPKLCVKLHYCKSCATHSKVVRNCSCEAWKDQTPPSQFRPFNICELSM</sequence>
<keyword evidence="2 4" id="KW-0689">Ribosomal protein</keyword>
<dbReference type="Gene3D" id="3.30.1740.20">
    <property type="entry name" value="Ribosomal protein S26e"/>
    <property type="match status" value="1"/>
</dbReference>
<dbReference type="GO" id="GO:0022627">
    <property type="term" value="C:cytosolic small ribosomal subunit"/>
    <property type="evidence" value="ECO:0007669"/>
    <property type="project" value="TreeGrafter"/>
</dbReference>
<evidence type="ECO:0000256" key="1">
    <source>
        <dbReference type="ARBA" id="ARBA00008596"/>
    </source>
</evidence>
<comment type="similarity">
    <text evidence="1 4">Belongs to the eukaryotic ribosomal protein eS26 family.</text>
</comment>
<dbReference type="InterPro" id="IPR000892">
    <property type="entry name" value="Ribosomal_eS26"/>
</dbReference>
<dbReference type="InterPro" id="IPR038551">
    <property type="entry name" value="Ribosomal_eS26_sf"/>
</dbReference>
<reference evidence="5" key="1">
    <citation type="submission" date="2019-03" db="UniProtKB">
        <authorList>
            <consortium name="Ensembl"/>
        </authorList>
    </citation>
    <scope>IDENTIFICATION</scope>
</reference>
<organism evidence="5">
    <name type="scientific">Ursus maritimus</name>
    <name type="common">Polar bear</name>
    <name type="synonym">Thalarctos maritimus</name>
    <dbReference type="NCBI Taxonomy" id="29073"/>
    <lineage>
        <taxon>Eukaryota</taxon>
        <taxon>Metazoa</taxon>
        <taxon>Chordata</taxon>
        <taxon>Craniata</taxon>
        <taxon>Vertebrata</taxon>
        <taxon>Euteleostomi</taxon>
        <taxon>Mammalia</taxon>
        <taxon>Eutheria</taxon>
        <taxon>Laurasiatheria</taxon>
        <taxon>Carnivora</taxon>
        <taxon>Caniformia</taxon>
        <taxon>Ursidae</taxon>
        <taxon>Ursus</taxon>
    </lineage>
</organism>
<name>A0A452V0U4_URSMA</name>
<evidence type="ECO:0000256" key="4">
    <source>
        <dbReference type="RuleBase" id="RU363128"/>
    </source>
</evidence>
<keyword evidence="3 4" id="KW-0687">Ribonucleoprotein</keyword>
<protein>
    <recommendedName>
        <fullName evidence="4">40S ribosomal protein S26</fullName>
    </recommendedName>
</protein>
<accession>A0A452V0U4</accession>